<organism evidence="1">
    <name type="scientific">Anguilla anguilla</name>
    <name type="common">European freshwater eel</name>
    <name type="synonym">Muraena anguilla</name>
    <dbReference type="NCBI Taxonomy" id="7936"/>
    <lineage>
        <taxon>Eukaryota</taxon>
        <taxon>Metazoa</taxon>
        <taxon>Chordata</taxon>
        <taxon>Craniata</taxon>
        <taxon>Vertebrata</taxon>
        <taxon>Euteleostomi</taxon>
        <taxon>Actinopterygii</taxon>
        <taxon>Neopterygii</taxon>
        <taxon>Teleostei</taxon>
        <taxon>Anguilliformes</taxon>
        <taxon>Anguillidae</taxon>
        <taxon>Anguilla</taxon>
    </lineage>
</organism>
<dbReference type="AlphaFoldDB" id="A0A0E9X1X1"/>
<dbReference type="EMBL" id="GBXM01012702">
    <property type="protein sequence ID" value="JAH95875.1"/>
    <property type="molecule type" value="Transcribed_RNA"/>
</dbReference>
<name>A0A0E9X1X1_ANGAN</name>
<sequence length="72" mass="8335">MYHKWKLKYLPKREGIQMPYSSQRSSFFLPSRGYGIHSMNASLLTFRPIHFGKQSGSSTLYLHIKVQGSSLQ</sequence>
<accession>A0A0E9X1X1</accession>
<reference evidence="1" key="2">
    <citation type="journal article" date="2015" name="Fish Shellfish Immunol.">
        <title>Early steps in the European eel (Anguilla anguilla)-Vibrio vulnificus interaction in the gills: Role of the RtxA13 toxin.</title>
        <authorList>
            <person name="Callol A."/>
            <person name="Pajuelo D."/>
            <person name="Ebbesson L."/>
            <person name="Teles M."/>
            <person name="MacKenzie S."/>
            <person name="Amaro C."/>
        </authorList>
    </citation>
    <scope>NUCLEOTIDE SEQUENCE</scope>
</reference>
<proteinExistence type="predicted"/>
<reference evidence="1" key="1">
    <citation type="submission" date="2014-11" db="EMBL/GenBank/DDBJ databases">
        <authorList>
            <person name="Amaro Gonzalez C."/>
        </authorList>
    </citation>
    <scope>NUCLEOTIDE SEQUENCE</scope>
</reference>
<protein>
    <submittedName>
        <fullName evidence="1">Uncharacterized protein</fullName>
    </submittedName>
</protein>
<evidence type="ECO:0000313" key="1">
    <source>
        <dbReference type="EMBL" id="JAH95875.1"/>
    </source>
</evidence>